<gene>
    <name evidence="7" type="ORF">SAMN05421799_102334</name>
</gene>
<name>A0A1N7L103_9BACL</name>
<dbReference type="PANTHER" id="PTHR10846">
    <property type="entry name" value="SODIUM/POTASSIUM/CALCIUM EXCHANGER"/>
    <property type="match status" value="1"/>
</dbReference>
<dbReference type="GO" id="GO:0008273">
    <property type="term" value="F:calcium, potassium:sodium antiporter activity"/>
    <property type="evidence" value="ECO:0007669"/>
    <property type="project" value="TreeGrafter"/>
</dbReference>
<comment type="subcellular location">
    <subcellularLocation>
        <location evidence="1">Membrane</location>
        <topology evidence="1">Multi-pass membrane protein</topology>
    </subcellularLocation>
</comment>
<evidence type="ECO:0000256" key="2">
    <source>
        <dbReference type="ARBA" id="ARBA00022692"/>
    </source>
</evidence>
<dbReference type="Pfam" id="PF01699">
    <property type="entry name" value="Na_Ca_ex"/>
    <property type="match status" value="2"/>
</dbReference>
<feature type="transmembrane region" description="Helical" evidence="5">
    <location>
        <begin position="182"/>
        <end position="206"/>
    </location>
</feature>
<dbReference type="Gene3D" id="1.20.1420.30">
    <property type="entry name" value="NCX, central ion-binding region"/>
    <property type="match status" value="1"/>
</dbReference>
<evidence type="ECO:0000256" key="4">
    <source>
        <dbReference type="ARBA" id="ARBA00023136"/>
    </source>
</evidence>
<evidence type="ECO:0000259" key="6">
    <source>
        <dbReference type="Pfam" id="PF01699"/>
    </source>
</evidence>
<dbReference type="PANTHER" id="PTHR10846:SF8">
    <property type="entry name" value="INNER MEMBRANE PROTEIN YRBG"/>
    <property type="match status" value="1"/>
</dbReference>
<organism evidence="7 8">
    <name type="scientific">Alicyclobacillus vulcanalis</name>
    <dbReference type="NCBI Taxonomy" id="252246"/>
    <lineage>
        <taxon>Bacteria</taxon>
        <taxon>Bacillati</taxon>
        <taxon>Bacillota</taxon>
        <taxon>Bacilli</taxon>
        <taxon>Bacillales</taxon>
        <taxon>Alicyclobacillaceae</taxon>
        <taxon>Alicyclobacillus</taxon>
    </lineage>
</organism>
<evidence type="ECO:0000313" key="8">
    <source>
        <dbReference type="Proteomes" id="UP000186156"/>
    </source>
</evidence>
<evidence type="ECO:0000256" key="3">
    <source>
        <dbReference type="ARBA" id="ARBA00022989"/>
    </source>
</evidence>
<dbReference type="EMBL" id="FTOO01000002">
    <property type="protein sequence ID" value="SIS67525.1"/>
    <property type="molecule type" value="Genomic_DNA"/>
</dbReference>
<evidence type="ECO:0000256" key="1">
    <source>
        <dbReference type="ARBA" id="ARBA00004141"/>
    </source>
</evidence>
<dbReference type="OrthoDB" id="9786081at2"/>
<feature type="transmembrane region" description="Helical" evidence="5">
    <location>
        <begin position="338"/>
        <end position="356"/>
    </location>
</feature>
<dbReference type="GO" id="GO:0006874">
    <property type="term" value="P:intracellular calcium ion homeostasis"/>
    <property type="evidence" value="ECO:0007669"/>
    <property type="project" value="TreeGrafter"/>
</dbReference>
<feature type="transmembrane region" description="Helical" evidence="5">
    <location>
        <begin position="70"/>
        <end position="97"/>
    </location>
</feature>
<keyword evidence="4 5" id="KW-0472">Membrane</keyword>
<feature type="transmembrane region" description="Helical" evidence="5">
    <location>
        <begin position="312"/>
        <end position="332"/>
    </location>
</feature>
<accession>A0A1N7L103</accession>
<reference evidence="8" key="1">
    <citation type="submission" date="2017-01" db="EMBL/GenBank/DDBJ databases">
        <authorList>
            <person name="Varghese N."/>
            <person name="Submissions S."/>
        </authorList>
    </citation>
    <scope>NUCLEOTIDE SEQUENCE [LARGE SCALE GENOMIC DNA]</scope>
    <source>
        <strain evidence="8">DSM 16176</strain>
    </source>
</reference>
<evidence type="ECO:0000313" key="7">
    <source>
        <dbReference type="EMBL" id="SIS67525.1"/>
    </source>
</evidence>
<feature type="transmembrane region" description="Helical" evidence="5">
    <location>
        <begin position="117"/>
        <end position="134"/>
    </location>
</feature>
<dbReference type="RefSeq" id="WP_076345284.1">
    <property type="nucleotide sequence ID" value="NZ_FTOO01000002.1"/>
</dbReference>
<feature type="transmembrane region" description="Helical" evidence="5">
    <location>
        <begin position="218"/>
        <end position="238"/>
    </location>
</feature>
<feature type="transmembrane region" description="Helical" evidence="5">
    <location>
        <begin position="140"/>
        <end position="161"/>
    </location>
</feature>
<keyword evidence="8" id="KW-1185">Reference proteome</keyword>
<proteinExistence type="predicted"/>
<feature type="domain" description="Sodium/calcium exchanger membrane region" evidence="6">
    <location>
        <begin position="188"/>
        <end position="322"/>
    </location>
</feature>
<protein>
    <submittedName>
        <fullName evidence="7">Cation:H+ antiporter</fullName>
    </submittedName>
</protein>
<evidence type="ECO:0000256" key="5">
    <source>
        <dbReference type="SAM" id="Phobius"/>
    </source>
</evidence>
<feature type="domain" description="Sodium/calcium exchanger membrane region" evidence="6">
    <location>
        <begin position="4"/>
        <end position="156"/>
    </location>
</feature>
<sequence length="362" mass="37767">MTAVQMLCGLCMVLFAAELLTNAVEWLGLTLGLGEGAVGSVLAALGTALPETAVPVTALVLRGGREAEQVGIGGILGAPFLLVTLGSLMLALSAVLLRTGRARREIAVSADVFARDLVFFTIGFSLALVPAIWPARPVRLATACALVGSYVAFVAMHVRAGRQAGSAAKLKPLYLQRGDGRPHLTSVLFQLVAALALVVCGAHLLTKGVEVLSARVQLPAFLLSALIVPIATELPETLNSVVWMREGKDGLAVGNVTGAMVFQGTLVPAIGVMFTDWTFSPAAWWAAALTLAAALLLMVASRQAPHVQIWPLLLAASGYFAFPLVAFPANALSPPARLALMLVLLGLAVQSASMLVRRRAAR</sequence>
<keyword evidence="3 5" id="KW-1133">Transmembrane helix</keyword>
<dbReference type="GO" id="GO:0005262">
    <property type="term" value="F:calcium channel activity"/>
    <property type="evidence" value="ECO:0007669"/>
    <property type="project" value="TreeGrafter"/>
</dbReference>
<dbReference type="GO" id="GO:0005886">
    <property type="term" value="C:plasma membrane"/>
    <property type="evidence" value="ECO:0007669"/>
    <property type="project" value="TreeGrafter"/>
</dbReference>
<dbReference type="InterPro" id="IPR004837">
    <property type="entry name" value="NaCa_Exmemb"/>
</dbReference>
<dbReference type="InterPro" id="IPR004481">
    <property type="entry name" value="K/Na/Ca-exchanger"/>
</dbReference>
<dbReference type="AlphaFoldDB" id="A0A1N7L103"/>
<dbReference type="STRING" id="252246.SAMN05421799_102334"/>
<dbReference type="Proteomes" id="UP000186156">
    <property type="component" value="Unassembled WGS sequence"/>
</dbReference>
<feature type="transmembrane region" description="Helical" evidence="5">
    <location>
        <begin position="250"/>
        <end position="270"/>
    </location>
</feature>
<keyword evidence="2 5" id="KW-0812">Transmembrane</keyword>
<feature type="transmembrane region" description="Helical" evidence="5">
    <location>
        <begin position="282"/>
        <end position="300"/>
    </location>
</feature>
<dbReference type="InterPro" id="IPR044880">
    <property type="entry name" value="NCX_ion-bd_dom_sf"/>
</dbReference>